<dbReference type="Gene3D" id="3.40.50.1950">
    <property type="entry name" value="Flavin prenyltransferase-like"/>
    <property type="match status" value="1"/>
</dbReference>
<sequence length="254" mass="27936">MARIGWGLTGAGDLLFETFHVMEEIAQDHSLSCYLSDAGERVVHIYGLWERLKKICPGSYYREIISESEQGAASPLSGRLQRGRYKALIVSPASANTVAKASIGIADTLVTNAISQARKGGVPTLIVPTDQEGKRISKLPYLIDRGICKKQLGTSHEKCQILDICPYGAIIEALGLPKIDLTKCEGCGICLENCPYDAISFGQEIEANVEEIDLKNVQRLREHKSFTVVKSPERIPNALKEVKNAKSKSSTRYR</sequence>
<dbReference type="NCBIfam" id="TIGR02700">
    <property type="entry name" value="flavo_MJ0208"/>
    <property type="match status" value="1"/>
</dbReference>
<dbReference type="Pfam" id="PF00037">
    <property type="entry name" value="Fer4"/>
    <property type="match status" value="1"/>
</dbReference>
<dbReference type="PROSITE" id="PS00198">
    <property type="entry name" value="4FE4S_FER_1"/>
    <property type="match status" value="1"/>
</dbReference>
<evidence type="ECO:0000259" key="1">
    <source>
        <dbReference type="PROSITE" id="PS51379"/>
    </source>
</evidence>
<dbReference type="InterPro" id="IPR017900">
    <property type="entry name" value="4Fe4S_Fe_S_CS"/>
</dbReference>
<dbReference type="SUPFAM" id="SSF54862">
    <property type="entry name" value="4Fe-4S ferredoxins"/>
    <property type="match status" value="1"/>
</dbReference>
<dbReference type="Pfam" id="PF02441">
    <property type="entry name" value="Flavoprotein"/>
    <property type="match status" value="1"/>
</dbReference>
<evidence type="ECO:0000313" key="2">
    <source>
        <dbReference type="EMBL" id="KXB02287.1"/>
    </source>
</evidence>
<dbReference type="PROSITE" id="PS51379">
    <property type="entry name" value="4FE4S_FER_2"/>
    <property type="match status" value="1"/>
</dbReference>
<accession>A0A133V7A5</accession>
<feature type="domain" description="4Fe-4S ferredoxin-type" evidence="1">
    <location>
        <begin position="175"/>
        <end position="204"/>
    </location>
</feature>
<dbReference type="GO" id="GO:0016645">
    <property type="term" value="F:oxidoreductase activity, acting on the CH-NH group of donors"/>
    <property type="evidence" value="ECO:0007669"/>
    <property type="project" value="InterPro"/>
</dbReference>
<dbReference type="SUPFAM" id="SSF52507">
    <property type="entry name" value="Homo-oligomeric flavin-containing Cys decarboxylases, HFCD"/>
    <property type="match status" value="1"/>
</dbReference>
<gene>
    <name evidence="2" type="ORF">AKJ43_02070</name>
</gene>
<proteinExistence type="predicted"/>
<keyword evidence="3" id="KW-1185">Reference proteome</keyword>
<dbReference type="InterPro" id="IPR036551">
    <property type="entry name" value="Flavin_trans-like"/>
</dbReference>
<dbReference type="InterPro" id="IPR017896">
    <property type="entry name" value="4Fe4S_Fe-S-bd"/>
</dbReference>
<protein>
    <recommendedName>
        <fullName evidence="1">4Fe-4S ferredoxin-type domain-containing protein</fullName>
    </recommendedName>
</protein>
<dbReference type="InterPro" id="IPR003382">
    <property type="entry name" value="Flavoprotein"/>
</dbReference>
<reference evidence="2 3" key="1">
    <citation type="journal article" date="2016" name="Sci. Rep.">
        <title>Metabolic traits of an uncultured archaeal lineage -MSBL1- from brine pools of the Red Sea.</title>
        <authorList>
            <person name="Mwirichia R."/>
            <person name="Alam I."/>
            <person name="Rashid M."/>
            <person name="Vinu M."/>
            <person name="Ba-Alawi W."/>
            <person name="Anthony Kamau A."/>
            <person name="Kamanda Ngugi D."/>
            <person name="Goker M."/>
            <person name="Klenk H.P."/>
            <person name="Bajic V."/>
            <person name="Stingl U."/>
        </authorList>
    </citation>
    <scope>NUCLEOTIDE SEQUENCE [LARGE SCALE GENOMIC DNA]</scope>
    <source>
        <strain evidence="2">SCGC-AAA261D19</strain>
    </source>
</reference>
<dbReference type="GO" id="GO:0051539">
    <property type="term" value="F:4 iron, 4 sulfur cluster binding"/>
    <property type="evidence" value="ECO:0007669"/>
    <property type="project" value="InterPro"/>
</dbReference>
<organism evidence="2 3">
    <name type="scientific">candidate division MSBL1 archaeon SCGC-AAA261D19</name>
    <dbReference type="NCBI Taxonomy" id="1698273"/>
    <lineage>
        <taxon>Archaea</taxon>
        <taxon>Methanobacteriati</taxon>
        <taxon>Methanobacteriota</taxon>
        <taxon>candidate division MSBL1</taxon>
    </lineage>
</organism>
<dbReference type="Proteomes" id="UP000070400">
    <property type="component" value="Unassembled WGS sequence"/>
</dbReference>
<name>A0A133V7A5_9EURY</name>
<dbReference type="EMBL" id="LHXX01000019">
    <property type="protein sequence ID" value="KXB02287.1"/>
    <property type="molecule type" value="Genomic_DNA"/>
</dbReference>
<dbReference type="InterPro" id="IPR014073">
    <property type="entry name" value="DmrX"/>
</dbReference>
<comment type="caution">
    <text evidence="2">The sequence shown here is derived from an EMBL/GenBank/DDBJ whole genome shotgun (WGS) entry which is preliminary data.</text>
</comment>
<dbReference type="GO" id="GO:1901285">
    <property type="term" value="P:5,6,7,8-tetrahydromethanopterin biosynthetic process"/>
    <property type="evidence" value="ECO:0007669"/>
    <property type="project" value="InterPro"/>
</dbReference>
<dbReference type="Gene3D" id="3.30.70.20">
    <property type="match status" value="1"/>
</dbReference>
<dbReference type="AlphaFoldDB" id="A0A133V7A5"/>
<evidence type="ECO:0000313" key="3">
    <source>
        <dbReference type="Proteomes" id="UP000070400"/>
    </source>
</evidence>